<evidence type="ECO:0000313" key="2">
    <source>
        <dbReference type="Proteomes" id="UP001219525"/>
    </source>
</evidence>
<organism evidence="1 2">
    <name type="scientific">Mycena pura</name>
    <dbReference type="NCBI Taxonomy" id="153505"/>
    <lineage>
        <taxon>Eukaryota</taxon>
        <taxon>Fungi</taxon>
        <taxon>Dikarya</taxon>
        <taxon>Basidiomycota</taxon>
        <taxon>Agaricomycotina</taxon>
        <taxon>Agaricomycetes</taxon>
        <taxon>Agaricomycetidae</taxon>
        <taxon>Agaricales</taxon>
        <taxon>Marasmiineae</taxon>
        <taxon>Mycenaceae</taxon>
        <taxon>Mycena</taxon>
    </lineage>
</organism>
<comment type="caution">
    <text evidence="1">The sequence shown here is derived from an EMBL/GenBank/DDBJ whole genome shotgun (WGS) entry which is preliminary data.</text>
</comment>
<gene>
    <name evidence="1" type="ORF">GGX14DRAFT_394978</name>
</gene>
<proteinExistence type="predicted"/>
<keyword evidence="2" id="KW-1185">Reference proteome</keyword>
<dbReference type="AlphaFoldDB" id="A0AAD6YBN4"/>
<sequence>MWGIEPLPSAEISDRREQVVLGAPAHPWNYIREIHLSERWTFRGQSLGCALGPVKCVKAGGPVHRYMCTTAVARRSQLWEPRPLFPPLRLVPVAMERSSTDMPIQNNDILHGHGSGIRLGEHLRTRLPLQTPQIASPDRLVMISVAVLNHTDTHPSHASCSGSAPKAGPPFLPAPPRPQCQYATLYPVQLEAAALCATRSLQPACAPINSAPSLCNIGLMVRCWATVKRKLDSFCKTLQLPEKRCGSIPLNKFSTSDARSRTQASVCLLTASSSGNLETFFWRGVPGPTPYECYATAACVEGFGLVRAKKHKSTTAMIYNAWSRVERGRHFHACTGSGCGPSSATGLARYVIHAASGMRHQSQSNYR</sequence>
<dbReference type="Proteomes" id="UP001219525">
    <property type="component" value="Unassembled WGS sequence"/>
</dbReference>
<name>A0AAD6YBN4_9AGAR</name>
<protein>
    <submittedName>
        <fullName evidence="1">Uncharacterized protein</fullName>
    </submittedName>
</protein>
<accession>A0AAD6YBN4</accession>
<evidence type="ECO:0000313" key="1">
    <source>
        <dbReference type="EMBL" id="KAJ7210183.1"/>
    </source>
</evidence>
<reference evidence="1" key="1">
    <citation type="submission" date="2023-03" db="EMBL/GenBank/DDBJ databases">
        <title>Massive genome expansion in bonnet fungi (Mycena s.s.) driven by repeated elements and novel gene families across ecological guilds.</title>
        <authorList>
            <consortium name="Lawrence Berkeley National Laboratory"/>
            <person name="Harder C.B."/>
            <person name="Miyauchi S."/>
            <person name="Viragh M."/>
            <person name="Kuo A."/>
            <person name="Thoen E."/>
            <person name="Andreopoulos B."/>
            <person name="Lu D."/>
            <person name="Skrede I."/>
            <person name="Drula E."/>
            <person name="Henrissat B."/>
            <person name="Morin E."/>
            <person name="Kohler A."/>
            <person name="Barry K."/>
            <person name="LaButti K."/>
            <person name="Morin E."/>
            <person name="Salamov A."/>
            <person name="Lipzen A."/>
            <person name="Mereny Z."/>
            <person name="Hegedus B."/>
            <person name="Baldrian P."/>
            <person name="Stursova M."/>
            <person name="Weitz H."/>
            <person name="Taylor A."/>
            <person name="Grigoriev I.V."/>
            <person name="Nagy L.G."/>
            <person name="Martin F."/>
            <person name="Kauserud H."/>
        </authorList>
    </citation>
    <scope>NUCLEOTIDE SEQUENCE</scope>
    <source>
        <strain evidence="1">9144</strain>
    </source>
</reference>
<dbReference type="EMBL" id="JARJCW010000029">
    <property type="protein sequence ID" value="KAJ7210183.1"/>
    <property type="molecule type" value="Genomic_DNA"/>
</dbReference>